<evidence type="ECO:0000313" key="2">
    <source>
        <dbReference type="Proteomes" id="UP000236604"/>
    </source>
</evidence>
<reference evidence="1 2" key="1">
    <citation type="submission" date="2013-12" db="EMBL/GenBank/DDBJ databases">
        <title>Comparative genomics of Petrotoga isolates.</title>
        <authorList>
            <person name="Nesbo C.L."/>
            <person name="Charchuk R."/>
            <person name="Chow K."/>
        </authorList>
    </citation>
    <scope>NUCLEOTIDE SEQUENCE [LARGE SCALE GENOMIC DNA]</scope>
    <source>
        <strain evidence="1 2">DSM 14811</strain>
    </source>
</reference>
<protein>
    <submittedName>
        <fullName evidence="1">Nitrogen regulatory protein P-II</fullName>
    </submittedName>
</protein>
<dbReference type="EMBL" id="AZRN01000004">
    <property type="protein sequence ID" value="PNS01211.1"/>
    <property type="molecule type" value="Genomic_DNA"/>
</dbReference>
<keyword evidence="2" id="KW-1185">Reference proteome</keyword>
<gene>
    <name evidence="1" type="ORF">X927_01460</name>
</gene>
<name>A0A2K1PEI1_9BACT</name>
<dbReference type="SMART" id="SM00938">
    <property type="entry name" value="P-II"/>
    <property type="match status" value="1"/>
</dbReference>
<dbReference type="InterPro" id="IPR002187">
    <property type="entry name" value="N-reg_PII"/>
</dbReference>
<sequence length="222" mass="24381">MMSSFKMIDVEQICIIINFGLGSKLLQIAKNYGISNGTVLLGKGTVNNRILDFLGLSDIRKEIVLMVANKKTADQVLEKLHDEINFEKPGHGIAFTTSVRLLVGIGGYKSDNLKERRGVDDNMYDAITVIVDMGKAEYVIDAATKAGSKGGTIIKGRGSGIHETSKLFSMNIEPEKEIVLILSEKDKTEAIVSSIRKELKIDEPGKGILYIQNVNKAYGLYK</sequence>
<dbReference type="InterPro" id="IPR011322">
    <property type="entry name" value="N-reg_PII-like_a/b"/>
</dbReference>
<dbReference type="GO" id="GO:0006808">
    <property type="term" value="P:regulation of nitrogen utilization"/>
    <property type="evidence" value="ECO:0007669"/>
    <property type="project" value="InterPro"/>
</dbReference>
<dbReference type="PROSITE" id="PS51343">
    <property type="entry name" value="PII_GLNB_DOM"/>
    <property type="match status" value="1"/>
</dbReference>
<evidence type="ECO:0000313" key="1">
    <source>
        <dbReference type="EMBL" id="PNS01211.1"/>
    </source>
</evidence>
<dbReference type="InterPro" id="IPR015867">
    <property type="entry name" value="N-reg_PII/ATP_PRibTrfase_C"/>
</dbReference>
<dbReference type="SUPFAM" id="SSF54913">
    <property type="entry name" value="GlnB-like"/>
    <property type="match status" value="2"/>
</dbReference>
<dbReference type="AlphaFoldDB" id="A0A2K1PEI1"/>
<dbReference type="Proteomes" id="UP000236604">
    <property type="component" value="Unassembled WGS sequence"/>
</dbReference>
<dbReference type="Pfam" id="PF00543">
    <property type="entry name" value="P-II"/>
    <property type="match status" value="1"/>
</dbReference>
<dbReference type="Gene3D" id="3.30.70.120">
    <property type="match status" value="2"/>
</dbReference>
<accession>A0A2K1PEI1</accession>
<comment type="caution">
    <text evidence="1">The sequence shown here is derived from an EMBL/GenBank/DDBJ whole genome shotgun (WGS) entry which is preliminary data.</text>
</comment>
<dbReference type="GO" id="GO:0030234">
    <property type="term" value="F:enzyme regulator activity"/>
    <property type="evidence" value="ECO:0007669"/>
    <property type="project" value="InterPro"/>
</dbReference>
<organism evidence="1 2">
    <name type="scientific">Petrotoga mexicana DSM 14811</name>
    <dbReference type="NCBI Taxonomy" id="1122954"/>
    <lineage>
        <taxon>Bacteria</taxon>
        <taxon>Thermotogati</taxon>
        <taxon>Thermotogota</taxon>
        <taxon>Thermotogae</taxon>
        <taxon>Petrotogales</taxon>
        <taxon>Petrotogaceae</taxon>
        <taxon>Petrotoga</taxon>
    </lineage>
</organism>
<proteinExistence type="predicted"/>